<gene>
    <name evidence="4" type="ORF">CES86_4477</name>
    <name evidence="3" type="ORF">F9L03_20750</name>
</gene>
<dbReference type="EC" id="4.2.1.33" evidence="4"/>
<evidence type="ECO:0000256" key="1">
    <source>
        <dbReference type="ARBA" id="ARBA00023239"/>
    </source>
</evidence>
<dbReference type="PANTHER" id="PTHR43345">
    <property type="entry name" value="3-ISOPROPYLMALATE DEHYDRATASE SMALL SUBUNIT 2-RELATED-RELATED"/>
    <property type="match status" value="1"/>
</dbReference>
<dbReference type="PANTHER" id="PTHR43345:SF10">
    <property type="entry name" value="3-ISOPROPYLMALATE DEHYDRATASE SMALL SUBUNIT 1"/>
    <property type="match status" value="1"/>
</dbReference>
<reference evidence="4 5" key="1">
    <citation type="submission" date="2017-07" db="EMBL/GenBank/DDBJ databases">
        <title>Draft genome of Ochrobactrum lupini type strain LUP21.</title>
        <authorList>
            <person name="Krzyzanowska D.M."/>
            <person name="Jafra S."/>
        </authorList>
    </citation>
    <scope>NUCLEOTIDE SEQUENCE [LARGE SCALE GENOMIC DNA]</scope>
    <source>
        <strain evidence="4 5">LUP21</strain>
    </source>
</reference>
<feature type="domain" description="Aconitase A/isopropylmalate dehydratase small subunit swivel" evidence="2">
    <location>
        <begin position="50"/>
        <end position="109"/>
    </location>
</feature>
<evidence type="ECO:0000313" key="4">
    <source>
        <dbReference type="EMBL" id="OYR25092.1"/>
    </source>
</evidence>
<evidence type="ECO:0000313" key="6">
    <source>
        <dbReference type="Proteomes" id="UP000435957"/>
    </source>
</evidence>
<dbReference type="InterPro" id="IPR000573">
    <property type="entry name" value="AconitaseA/IPMdHydase_ssu_swvl"/>
</dbReference>
<proteinExistence type="predicted"/>
<dbReference type="EMBL" id="WBWF01000019">
    <property type="protein sequence ID" value="KAB2702039.1"/>
    <property type="molecule type" value="Genomic_DNA"/>
</dbReference>
<dbReference type="RefSeq" id="WP_080823915.1">
    <property type="nucleotide sequence ID" value="NZ_JBHEEP010000019.1"/>
</dbReference>
<protein>
    <submittedName>
        <fullName evidence="4">3-isopropylmalate dehydratase small subunit</fullName>
        <ecNumber evidence="4">4.2.1.33</ecNumber>
    </submittedName>
</protein>
<organism evidence="4 5">
    <name type="scientific">Brucella lupini</name>
    <dbReference type="NCBI Taxonomy" id="255457"/>
    <lineage>
        <taxon>Bacteria</taxon>
        <taxon>Pseudomonadati</taxon>
        <taxon>Pseudomonadota</taxon>
        <taxon>Alphaproteobacteria</taxon>
        <taxon>Hyphomicrobiales</taxon>
        <taxon>Brucellaceae</taxon>
        <taxon>Brucella/Ochrobactrum group</taxon>
        <taxon>Brucella</taxon>
    </lineage>
</organism>
<dbReference type="NCBIfam" id="TIGR02087">
    <property type="entry name" value="LEUD_arch"/>
    <property type="match status" value="1"/>
</dbReference>
<dbReference type="InterPro" id="IPR011827">
    <property type="entry name" value="LeuD_type2/HacB/DmdB"/>
</dbReference>
<dbReference type="Pfam" id="PF00694">
    <property type="entry name" value="Aconitase_C"/>
    <property type="match status" value="1"/>
</dbReference>
<dbReference type="EMBL" id="NNRN01000059">
    <property type="protein sequence ID" value="OYR25092.1"/>
    <property type="molecule type" value="Genomic_DNA"/>
</dbReference>
<evidence type="ECO:0000313" key="3">
    <source>
        <dbReference type="EMBL" id="KAB2702039.1"/>
    </source>
</evidence>
<accession>A0A256GD88</accession>
<name>A0A256GD88_9HYPH</name>
<dbReference type="InterPro" id="IPR050075">
    <property type="entry name" value="LeuD"/>
</dbReference>
<reference evidence="3 6" key="2">
    <citation type="submission" date="2019-09" db="EMBL/GenBank/DDBJ databases">
        <title>Taxonomic organization of the family Brucellaceae based on a phylogenomic approach.</title>
        <authorList>
            <person name="Leclercq S."/>
            <person name="Cloeckaert A."/>
            <person name="Zygmunt M.S."/>
        </authorList>
    </citation>
    <scope>NUCLEOTIDE SEQUENCE [LARGE SCALE GENOMIC DNA]</scope>
    <source>
        <strain evidence="3 6">LUP23</strain>
    </source>
</reference>
<dbReference type="SUPFAM" id="SSF52016">
    <property type="entry name" value="LeuD/IlvD-like"/>
    <property type="match status" value="1"/>
</dbReference>
<keyword evidence="6" id="KW-1185">Reference proteome</keyword>
<dbReference type="Gene3D" id="3.20.19.10">
    <property type="entry name" value="Aconitase, domain 4"/>
    <property type="match status" value="1"/>
</dbReference>
<dbReference type="InterPro" id="IPR015928">
    <property type="entry name" value="Aconitase/3IPM_dehydase_swvl"/>
</dbReference>
<evidence type="ECO:0000259" key="2">
    <source>
        <dbReference type="Pfam" id="PF00694"/>
    </source>
</evidence>
<sequence length="171" mass="18407">MTVLTLLRVRKIDRVISTDDIIPGRYKHMFTDTNELAKHVFENIFPGLAATFRPRDVICSSTTFGIGSSREQAVSSLFAAGINAVIAPSFGRIFFRNAWNLGLIAIEVADLQVSEGDVISVDLHSGQVAGAVRPANFSPPPARMLEMINAGGLLPLIATRFAAQGRIQLGG</sequence>
<comment type="caution">
    <text evidence="4">The sequence shown here is derived from an EMBL/GenBank/DDBJ whole genome shotgun (WGS) entry which is preliminary data.</text>
</comment>
<dbReference type="Proteomes" id="UP000435957">
    <property type="component" value="Unassembled WGS sequence"/>
</dbReference>
<dbReference type="GO" id="GO:0003861">
    <property type="term" value="F:3-isopropylmalate dehydratase activity"/>
    <property type="evidence" value="ECO:0007669"/>
    <property type="project" value="UniProtKB-EC"/>
</dbReference>
<dbReference type="AlphaFoldDB" id="A0A256GD88"/>
<evidence type="ECO:0000313" key="5">
    <source>
        <dbReference type="Proteomes" id="UP000216363"/>
    </source>
</evidence>
<dbReference type="Proteomes" id="UP000216363">
    <property type="component" value="Unassembled WGS sequence"/>
</dbReference>
<keyword evidence="1 4" id="KW-0456">Lyase</keyword>